<protein>
    <submittedName>
        <fullName evidence="7">MFS transporter</fullName>
    </submittedName>
</protein>
<feature type="transmembrane region" description="Helical" evidence="5">
    <location>
        <begin position="43"/>
        <end position="64"/>
    </location>
</feature>
<feature type="transmembrane region" description="Helical" evidence="5">
    <location>
        <begin position="165"/>
        <end position="188"/>
    </location>
</feature>
<feature type="transmembrane region" description="Helical" evidence="5">
    <location>
        <begin position="309"/>
        <end position="328"/>
    </location>
</feature>
<comment type="subcellular location">
    <subcellularLocation>
        <location evidence="1">Membrane</location>
        <topology evidence="1">Multi-pass membrane protein</topology>
    </subcellularLocation>
</comment>
<feature type="transmembrane region" description="Helical" evidence="5">
    <location>
        <begin position="365"/>
        <end position="385"/>
    </location>
</feature>
<organism evidence="7 8">
    <name type="scientific">Acinetobacter schindleri</name>
    <dbReference type="NCBI Taxonomy" id="108981"/>
    <lineage>
        <taxon>Bacteria</taxon>
        <taxon>Pseudomonadati</taxon>
        <taxon>Pseudomonadota</taxon>
        <taxon>Gammaproteobacteria</taxon>
        <taxon>Moraxellales</taxon>
        <taxon>Moraxellaceae</taxon>
        <taxon>Acinetobacter</taxon>
    </lineage>
</organism>
<reference evidence="7 8" key="1">
    <citation type="submission" date="2019-09" db="EMBL/GenBank/DDBJ databases">
        <title>Non-baumannii Acinetobacter spp. carrying blaNDM-1 isolated in China.</title>
        <authorList>
            <person name="Cui C."/>
            <person name="Chen C."/>
            <person name="Sun J."/>
            <person name="Liu Y."/>
        </authorList>
    </citation>
    <scope>NUCLEOTIDE SEQUENCE [LARGE SCALE GENOMIC DNA]</scope>
    <source>
        <strain evidence="7 8">HZE23-1</strain>
    </source>
</reference>
<feature type="transmembrane region" description="Helical" evidence="5">
    <location>
        <begin position="391"/>
        <end position="411"/>
    </location>
</feature>
<keyword evidence="3 5" id="KW-1133">Transmembrane helix</keyword>
<sequence>MGFFYGSTVWDTAPKFLLVLTMYAPLLPASLRALPRSHWQRIATALCFFALGFSTAAWAPLIPLVQQRLNLSHSDFGVLLLAAGVGSMIAMPLAGRMAHRYGCRSVIATVLAAFVLILPALAFSPTKLLLAAALFCFGASAGALGVSVNLQAIKLESQQRKSMMSLFHGVCSLGGLAGVLGMTSMLAFGLALPLSVLVISMSILLIMVFAVPFCLKAEAAAEATESEDTTQKAAHKPRPTFAILCMGLICFIAFLSEGAAMDWSGIYLNTQFKVQASQAGLAYSCFAALMVAGRLSGHLIIRFFGEKNTILYSATLAGLGLLTVVFAPVWYVALIGYAILGLGSANIVPLMFSRAGRQTELPKHIALSYVSVFAYTGSLLGPALVGFGSEIMGLSQVFFIIAVGLISITVLNQLTSAPATAAEAEKTQTPA</sequence>
<evidence type="ECO:0000313" key="7">
    <source>
        <dbReference type="EMBL" id="QIC67241.1"/>
    </source>
</evidence>
<dbReference type="SUPFAM" id="SSF103473">
    <property type="entry name" value="MFS general substrate transporter"/>
    <property type="match status" value="1"/>
</dbReference>
<dbReference type="CDD" id="cd17393">
    <property type="entry name" value="MFS_MosC_like"/>
    <property type="match status" value="1"/>
</dbReference>
<evidence type="ECO:0000256" key="1">
    <source>
        <dbReference type="ARBA" id="ARBA00004141"/>
    </source>
</evidence>
<evidence type="ECO:0000256" key="2">
    <source>
        <dbReference type="ARBA" id="ARBA00022692"/>
    </source>
</evidence>
<feature type="domain" description="Major facilitator superfamily (MFS) profile" evidence="6">
    <location>
        <begin position="40"/>
        <end position="421"/>
    </location>
</feature>
<name>A0AAE7BWT6_9GAMM</name>
<evidence type="ECO:0000256" key="5">
    <source>
        <dbReference type="SAM" id="Phobius"/>
    </source>
</evidence>
<feature type="transmembrane region" description="Helical" evidence="5">
    <location>
        <begin position="280"/>
        <end position="297"/>
    </location>
</feature>
<dbReference type="Pfam" id="PF07690">
    <property type="entry name" value="MFS_1"/>
    <property type="match status" value="1"/>
</dbReference>
<dbReference type="AlphaFoldDB" id="A0AAE7BWT6"/>
<feature type="transmembrane region" description="Helical" evidence="5">
    <location>
        <begin position="12"/>
        <end position="31"/>
    </location>
</feature>
<proteinExistence type="predicted"/>
<feature type="transmembrane region" description="Helical" evidence="5">
    <location>
        <begin position="194"/>
        <end position="215"/>
    </location>
</feature>
<dbReference type="InterPro" id="IPR011701">
    <property type="entry name" value="MFS"/>
</dbReference>
<evidence type="ECO:0000313" key="8">
    <source>
        <dbReference type="Proteomes" id="UP000503505"/>
    </source>
</evidence>
<dbReference type="Proteomes" id="UP000503505">
    <property type="component" value="Chromosome"/>
</dbReference>
<dbReference type="PANTHER" id="PTHR23514:SF13">
    <property type="entry name" value="INNER MEMBRANE PROTEIN YBJJ"/>
    <property type="match status" value="1"/>
</dbReference>
<feature type="transmembrane region" description="Helical" evidence="5">
    <location>
        <begin position="106"/>
        <end position="123"/>
    </location>
</feature>
<dbReference type="GO" id="GO:0016020">
    <property type="term" value="C:membrane"/>
    <property type="evidence" value="ECO:0007669"/>
    <property type="project" value="UniProtKB-SubCell"/>
</dbReference>
<dbReference type="InterPro" id="IPR051788">
    <property type="entry name" value="MFS_Transporter"/>
</dbReference>
<evidence type="ECO:0000259" key="6">
    <source>
        <dbReference type="PROSITE" id="PS50850"/>
    </source>
</evidence>
<feature type="transmembrane region" description="Helical" evidence="5">
    <location>
        <begin position="241"/>
        <end position="260"/>
    </location>
</feature>
<feature type="transmembrane region" description="Helical" evidence="5">
    <location>
        <begin position="76"/>
        <end position="94"/>
    </location>
</feature>
<dbReference type="PANTHER" id="PTHR23514">
    <property type="entry name" value="BYPASS OF STOP CODON PROTEIN 6"/>
    <property type="match status" value="1"/>
</dbReference>
<keyword evidence="2 5" id="KW-0812">Transmembrane</keyword>
<dbReference type="PROSITE" id="PS50850">
    <property type="entry name" value="MFS"/>
    <property type="match status" value="1"/>
</dbReference>
<gene>
    <name evidence="7" type="ORF">FSC10_07590</name>
</gene>
<dbReference type="InterPro" id="IPR020846">
    <property type="entry name" value="MFS_dom"/>
</dbReference>
<dbReference type="Gene3D" id="1.20.1250.20">
    <property type="entry name" value="MFS general substrate transporter like domains"/>
    <property type="match status" value="2"/>
</dbReference>
<dbReference type="InterPro" id="IPR036259">
    <property type="entry name" value="MFS_trans_sf"/>
</dbReference>
<evidence type="ECO:0000256" key="4">
    <source>
        <dbReference type="ARBA" id="ARBA00023136"/>
    </source>
</evidence>
<feature type="transmembrane region" description="Helical" evidence="5">
    <location>
        <begin position="129"/>
        <end position="153"/>
    </location>
</feature>
<keyword evidence="4 5" id="KW-0472">Membrane</keyword>
<evidence type="ECO:0000256" key="3">
    <source>
        <dbReference type="ARBA" id="ARBA00022989"/>
    </source>
</evidence>
<feature type="transmembrane region" description="Helical" evidence="5">
    <location>
        <begin position="334"/>
        <end position="353"/>
    </location>
</feature>
<accession>A0AAE7BWT6</accession>
<dbReference type="GO" id="GO:0022857">
    <property type="term" value="F:transmembrane transporter activity"/>
    <property type="evidence" value="ECO:0007669"/>
    <property type="project" value="InterPro"/>
</dbReference>
<dbReference type="EMBL" id="CP044463">
    <property type="protein sequence ID" value="QIC67241.1"/>
    <property type="molecule type" value="Genomic_DNA"/>
</dbReference>